<evidence type="ECO:0000313" key="1">
    <source>
        <dbReference type="EMBL" id="ACY76220.1"/>
    </source>
</evidence>
<dbReference type="Gene3D" id="3.40.91.30">
    <property type="match status" value="1"/>
</dbReference>
<organism evidence="1 2">
    <name type="scientific">Prochlorococcus phage P-SSP7</name>
    <dbReference type="NCBI Taxonomy" id="268748"/>
    <lineage>
        <taxon>Viruses</taxon>
        <taxon>Duplodnaviria</taxon>
        <taxon>Heunggongvirae</taxon>
        <taxon>Uroviricota</taxon>
        <taxon>Caudoviricetes</taxon>
        <taxon>Autographivirales</taxon>
        <taxon>Sechaudvirinae</taxon>
        <taxon>Tiamatvirus</taxon>
    </lineage>
</organism>
<proteinExistence type="predicted"/>
<dbReference type="CDD" id="cd22324">
    <property type="entry name" value="Endonuclease_I"/>
    <property type="match status" value="1"/>
</dbReference>
<dbReference type="InterPro" id="IPR008029">
    <property type="entry name" value="Phage_T7_Gp3_endoDNaseI"/>
</dbReference>
<dbReference type="KEGG" id="vg:3294733"/>
<dbReference type="Proteomes" id="UP000258925">
    <property type="component" value="Segment"/>
</dbReference>
<keyword evidence="1" id="KW-0540">Nuclease</keyword>
<dbReference type="Pfam" id="PF05367">
    <property type="entry name" value="Phage_endo_I"/>
    <property type="match status" value="1"/>
</dbReference>
<dbReference type="GO" id="GO:0008833">
    <property type="term" value="F:deoxyribonuclease IV (phage-T4-induced) activity"/>
    <property type="evidence" value="ECO:0007669"/>
    <property type="project" value="InterPro"/>
</dbReference>
<evidence type="ECO:0000313" key="2">
    <source>
        <dbReference type="Proteomes" id="UP000258925"/>
    </source>
</evidence>
<dbReference type="SUPFAM" id="SSF52980">
    <property type="entry name" value="Restriction endonuclease-like"/>
    <property type="match status" value="1"/>
</dbReference>
<accession>D1LWG1</accession>
<gene>
    <name evidence="1" type="ORF">PCPG_00014</name>
</gene>
<dbReference type="InterPro" id="IPR011335">
    <property type="entry name" value="Restrct_endonuc-II-like"/>
</dbReference>
<protein>
    <submittedName>
        <fullName evidence="1">Endonuclease</fullName>
    </submittedName>
</protein>
<dbReference type="EMBL" id="GU071093">
    <property type="protein sequence ID" value="ACY76220.1"/>
    <property type="molecule type" value="Genomic_DNA"/>
</dbReference>
<keyword evidence="1" id="KW-0378">Hydrolase</keyword>
<keyword evidence="1" id="KW-0255">Endonuclease</keyword>
<reference evidence="1 2" key="1">
    <citation type="submission" date="2009-10" db="EMBL/GenBank/DDBJ databases">
        <title>The Genome Sequence of Prochlorococcus phage P-SSP7.</title>
        <authorList>
            <consortium name="The Broad Institute Genome Sequencing Platform"/>
            <person name="Henn M.R."/>
            <person name="Sullivan M.S."/>
            <person name="Osburne M.S."/>
            <person name="Levin J."/>
            <person name="Malboeuf C."/>
            <person name="Casali M."/>
            <person name="Russ C."/>
            <person name="Lennon N."/>
            <person name="Chapman S.B."/>
            <person name="Erlich R."/>
            <person name="Young S.K."/>
            <person name="Koehrsen M."/>
            <person name="Yandava C."/>
            <person name="Zeng Q."/>
            <person name="Alvarado L."/>
            <person name="Anderson S."/>
            <person name="Berlin A."/>
            <person name="Borenstein D."/>
            <person name="Chen Z."/>
            <person name="Engels R."/>
            <person name="Freedman E."/>
            <person name="Gellesch M."/>
            <person name="Goldberg J."/>
            <person name="Green L."/>
            <person name="Griggs A."/>
            <person name="Gujja S."/>
            <person name="Heilman E.R."/>
            <person name="Heiman D."/>
            <person name="Hepburn T."/>
            <person name="Howarth C."/>
            <person name="Jen D."/>
            <person name="Larson L."/>
            <person name="Lewis B."/>
            <person name="Mehta T."/>
            <person name="Park D."/>
            <person name="Pearson M."/>
            <person name="Richards J."/>
            <person name="Rizzolo K."/>
            <person name="Roberts A."/>
            <person name="Ryan E."/>
            <person name="Saif S."/>
            <person name="Shea T."/>
            <person name="Shenoy N."/>
            <person name="Sisk P."/>
            <person name="Stolte C."/>
            <person name="Sykes S."/>
            <person name="Walk T."/>
            <person name="White J."/>
            <person name="Yu Q."/>
            <person name="Coleman M.L."/>
            <person name="Huang K.H."/>
            <person name="Weigele P.R."/>
            <person name="DeFrancesco A.S."/>
            <person name="Kern S.E."/>
            <person name="Thompson L.R."/>
            <person name="Fu R."/>
            <person name="Hombeck B."/>
            <person name="Chisholm S.W."/>
            <person name="Haas B."/>
            <person name="Nusbaum C."/>
            <person name="Birren B."/>
        </authorList>
    </citation>
    <scope>NUCLEOTIDE SEQUENCE [LARGE SCALE GENOMIC DNA]</scope>
    <source>
        <strain evidence="1 2">P-SSP7</strain>
    </source>
</reference>
<organismHost>
    <name type="scientific">Prochlorococcus</name>
    <dbReference type="NCBI Taxonomy" id="1218"/>
</organismHost>
<name>D1LWG1_BPPRP</name>
<sequence length="116" mass="13619">MFKSGLEEKVSDLLCELGVDYEYEGTSFSYTIAHKYTPDFVLPNGVVLETKGFWRPEDRRKVRQVIAENPGIDLRMVFQDPYKKISKKSKTTYAQWCKRYGIKWCAFHAIPIDWLT</sequence>
<dbReference type="GO" id="GO:0015074">
    <property type="term" value="P:DNA integration"/>
    <property type="evidence" value="ECO:0007669"/>
    <property type="project" value="InterPro"/>
</dbReference>
<dbReference type="GO" id="GO:0016032">
    <property type="term" value="P:viral process"/>
    <property type="evidence" value="ECO:0007669"/>
    <property type="project" value="InterPro"/>
</dbReference>